<keyword evidence="3" id="KW-0804">Transcription</keyword>
<keyword evidence="1" id="KW-0805">Transcription regulation</keyword>
<reference evidence="5 6" key="1">
    <citation type="submission" date="2021-04" db="EMBL/GenBank/DDBJ databases">
        <title>Chitinophaga sp. nov., isolated from the rhizosphere soil.</title>
        <authorList>
            <person name="He S."/>
        </authorList>
    </citation>
    <scope>NUCLEOTIDE SEQUENCE [LARGE SCALE GENOMIC DNA]</scope>
    <source>
        <strain evidence="5 6">2R12</strain>
    </source>
</reference>
<proteinExistence type="predicted"/>
<evidence type="ECO:0000259" key="4">
    <source>
        <dbReference type="PROSITE" id="PS01124"/>
    </source>
</evidence>
<dbReference type="RefSeq" id="WP_211973791.1">
    <property type="nucleotide sequence ID" value="NZ_CBFHAM010000049.1"/>
</dbReference>
<dbReference type="Pfam" id="PF12833">
    <property type="entry name" value="HTH_18"/>
    <property type="match status" value="1"/>
</dbReference>
<dbReference type="PANTHER" id="PTHR43280:SF11">
    <property type="entry name" value="RCS-SPECIFIC HTH-TYPE TRANSCRIPTIONAL ACTIVATOR RCLR"/>
    <property type="match status" value="1"/>
</dbReference>
<name>A0ABS5J298_9BACT</name>
<gene>
    <name evidence="5" type="ORF">KE626_15360</name>
</gene>
<evidence type="ECO:0000313" key="5">
    <source>
        <dbReference type="EMBL" id="MBS0028697.1"/>
    </source>
</evidence>
<protein>
    <submittedName>
        <fullName evidence="5">Helix-turn-helix transcriptional regulator</fullName>
    </submittedName>
</protein>
<dbReference type="PROSITE" id="PS00041">
    <property type="entry name" value="HTH_ARAC_FAMILY_1"/>
    <property type="match status" value="1"/>
</dbReference>
<dbReference type="InterPro" id="IPR018062">
    <property type="entry name" value="HTH_AraC-typ_CS"/>
</dbReference>
<evidence type="ECO:0000256" key="1">
    <source>
        <dbReference type="ARBA" id="ARBA00023015"/>
    </source>
</evidence>
<organism evidence="5 6">
    <name type="scientific">Chitinophaga hostae</name>
    <dbReference type="NCBI Taxonomy" id="2831022"/>
    <lineage>
        <taxon>Bacteria</taxon>
        <taxon>Pseudomonadati</taxon>
        <taxon>Bacteroidota</taxon>
        <taxon>Chitinophagia</taxon>
        <taxon>Chitinophagales</taxon>
        <taxon>Chitinophagaceae</taxon>
        <taxon>Chitinophaga</taxon>
    </lineage>
</organism>
<evidence type="ECO:0000256" key="2">
    <source>
        <dbReference type="ARBA" id="ARBA00023125"/>
    </source>
</evidence>
<keyword evidence="6" id="KW-1185">Reference proteome</keyword>
<evidence type="ECO:0000313" key="6">
    <source>
        <dbReference type="Proteomes" id="UP000676386"/>
    </source>
</evidence>
<dbReference type="PROSITE" id="PS01124">
    <property type="entry name" value="HTH_ARAC_FAMILY_2"/>
    <property type="match status" value="1"/>
</dbReference>
<comment type="caution">
    <text evidence="5">The sequence shown here is derived from an EMBL/GenBank/DDBJ whole genome shotgun (WGS) entry which is preliminary data.</text>
</comment>
<dbReference type="PANTHER" id="PTHR43280">
    <property type="entry name" value="ARAC-FAMILY TRANSCRIPTIONAL REGULATOR"/>
    <property type="match status" value="1"/>
</dbReference>
<dbReference type="SMART" id="SM00342">
    <property type="entry name" value="HTH_ARAC"/>
    <property type="match status" value="1"/>
</dbReference>
<dbReference type="Gene3D" id="1.10.10.60">
    <property type="entry name" value="Homeodomain-like"/>
    <property type="match status" value="1"/>
</dbReference>
<evidence type="ECO:0000256" key="3">
    <source>
        <dbReference type="ARBA" id="ARBA00023163"/>
    </source>
</evidence>
<accession>A0ABS5J298</accession>
<dbReference type="InterPro" id="IPR009057">
    <property type="entry name" value="Homeodomain-like_sf"/>
</dbReference>
<dbReference type="InterPro" id="IPR018060">
    <property type="entry name" value="HTH_AraC"/>
</dbReference>
<keyword evidence="2" id="KW-0238">DNA-binding</keyword>
<dbReference type="EMBL" id="JAGTXB010000006">
    <property type="protein sequence ID" value="MBS0028697.1"/>
    <property type="molecule type" value="Genomic_DNA"/>
</dbReference>
<sequence>MKTSTINHWEKKIQLAISLSHNDPHGERDLRTVAAMISESVDNFSHKFVEIYGESYIHFTKRRRLEAGAGYLRHSDFSIGQISEMCGYTHSSFTKAFRELYNEAPVSFRDRLYLPNEEHTLARTKIATTPHDDPQRLIFSPDRTEEMRLPDYVLYYNILPRNNDPVRSMVEYMSIYQQQLHAIKASMLLPGAMIITGTLDVVPVTNYAKMMMYVGIMVPVLKVYDIAHLQIRLAFQDAFGLFTKNVPGGYYKKLPVPMSFVAAGLPMYEFINSSCRAGHFKMSGNHFFISLTGENECEIFIPWQKR</sequence>
<dbReference type="Proteomes" id="UP000676386">
    <property type="component" value="Unassembled WGS sequence"/>
</dbReference>
<dbReference type="SUPFAM" id="SSF46689">
    <property type="entry name" value="Homeodomain-like"/>
    <property type="match status" value="1"/>
</dbReference>
<feature type="domain" description="HTH araC/xylS-type" evidence="4">
    <location>
        <begin position="11"/>
        <end position="111"/>
    </location>
</feature>